<comment type="caution">
    <text evidence="2">The sequence shown here is derived from an EMBL/GenBank/DDBJ whole genome shotgun (WGS) entry which is preliminary data.</text>
</comment>
<accession>A0A1G1YHW9</accession>
<feature type="domain" description="DUF218" evidence="1">
    <location>
        <begin position="24"/>
        <end position="141"/>
    </location>
</feature>
<sequence length="235" mass="26515">MIEPNQWTTFANLVLQPRDVTAEAIFVHGWGDQRDALIALVGQCYRQGRAKLIILNGHEHYEIGGPGVSYWRSALVERHGVPPAAIQTIPAADHTGAEAEALMEFAKKENLKSVVIVSHPIHLVRAMLTQIGAMRKHGLDLKLYPQTLADIDWNEVIKIHSLTAHQPETTRRIARLFGESARIARYNQHRAAGDDSFPIATIEEGIEYFRKMTDVKLKIKKQKSKVQIKAERFDI</sequence>
<evidence type="ECO:0000313" key="2">
    <source>
        <dbReference type="EMBL" id="OGY51300.1"/>
    </source>
</evidence>
<protein>
    <recommendedName>
        <fullName evidence="1">DUF218 domain-containing protein</fullName>
    </recommendedName>
</protein>
<dbReference type="EMBL" id="MHIL01000020">
    <property type="protein sequence ID" value="OGY51300.1"/>
    <property type="molecule type" value="Genomic_DNA"/>
</dbReference>
<dbReference type="AlphaFoldDB" id="A0A1G1YHW9"/>
<gene>
    <name evidence="2" type="ORF">A3J59_02410</name>
</gene>
<proteinExistence type="predicted"/>
<dbReference type="STRING" id="1797542.A3J59_02410"/>
<reference evidence="2 3" key="1">
    <citation type="journal article" date="2016" name="Nat. Commun.">
        <title>Thousands of microbial genomes shed light on interconnected biogeochemical processes in an aquifer system.</title>
        <authorList>
            <person name="Anantharaman K."/>
            <person name="Brown C.T."/>
            <person name="Hug L.A."/>
            <person name="Sharon I."/>
            <person name="Castelle C.J."/>
            <person name="Probst A.J."/>
            <person name="Thomas B.C."/>
            <person name="Singh A."/>
            <person name="Wilkins M.J."/>
            <person name="Karaoz U."/>
            <person name="Brodie E.L."/>
            <person name="Williams K.H."/>
            <person name="Hubbard S.S."/>
            <person name="Banfield J.F."/>
        </authorList>
    </citation>
    <scope>NUCLEOTIDE SEQUENCE [LARGE SCALE GENOMIC DNA]</scope>
</reference>
<evidence type="ECO:0000259" key="1">
    <source>
        <dbReference type="Pfam" id="PF02698"/>
    </source>
</evidence>
<dbReference type="Pfam" id="PF02698">
    <property type="entry name" value="DUF218"/>
    <property type="match status" value="1"/>
</dbReference>
<dbReference type="InterPro" id="IPR003848">
    <property type="entry name" value="DUF218"/>
</dbReference>
<evidence type="ECO:0000313" key="3">
    <source>
        <dbReference type="Proteomes" id="UP000177310"/>
    </source>
</evidence>
<dbReference type="Proteomes" id="UP000177310">
    <property type="component" value="Unassembled WGS sequence"/>
</dbReference>
<name>A0A1G1YHW9_9BACT</name>
<organism evidence="2 3">
    <name type="scientific">Candidatus Buchananbacteria bacterium RIFCSPHIGHO2_02_FULL_56_16</name>
    <dbReference type="NCBI Taxonomy" id="1797542"/>
    <lineage>
        <taxon>Bacteria</taxon>
        <taxon>Candidatus Buchananiibacteriota</taxon>
    </lineage>
</organism>